<dbReference type="NCBIfam" id="TIGR01256">
    <property type="entry name" value="modA"/>
    <property type="match status" value="1"/>
</dbReference>
<reference evidence="5 6" key="1">
    <citation type="submission" date="2021-03" db="EMBL/GenBank/DDBJ databases">
        <title>Microbacterium pauli sp. nov., isolated from microfiltered milk.</title>
        <authorList>
            <person name="Bellassi P."/>
            <person name="Fontana A."/>
            <person name="Callegari M.L."/>
            <person name="Lorenzo M."/>
            <person name="Cappa F."/>
        </authorList>
    </citation>
    <scope>NUCLEOTIDE SEQUENCE [LARGE SCALE GENOMIC DNA]</scope>
    <source>
        <strain evidence="5 6">DSM 18909</strain>
    </source>
</reference>
<comment type="caution">
    <text evidence="5">The sequence shown here is derived from an EMBL/GenBank/DDBJ whole genome shotgun (WGS) entry which is preliminary data.</text>
</comment>
<dbReference type="InterPro" id="IPR050682">
    <property type="entry name" value="ModA/WtpA"/>
</dbReference>
<dbReference type="PANTHER" id="PTHR30632">
    <property type="entry name" value="MOLYBDATE-BINDING PERIPLASMIC PROTEIN"/>
    <property type="match status" value="1"/>
</dbReference>
<keyword evidence="6" id="KW-1185">Reference proteome</keyword>
<dbReference type="Proteomes" id="UP000740605">
    <property type="component" value="Unassembled WGS sequence"/>
</dbReference>
<dbReference type="PROSITE" id="PS51257">
    <property type="entry name" value="PROKAR_LIPOPROTEIN"/>
    <property type="match status" value="1"/>
</dbReference>
<evidence type="ECO:0000256" key="1">
    <source>
        <dbReference type="ARBA" id="ARBA00009175"/>
    </source>
</evidence>
<dbReference type="PANTHER" id="PTHR30632:SF0">
    <property type="entry name" value="SULFATE-BINDING PROTEIN"/>
    <property type="match status" value="1"/>
</dbReference>
<keyword evidence="3 4" id="KW-0732">Signal</keyword>
<dbReference type="SUPFAM" id="SSF53850">
    <property type="entry name" value="Periplasmic binding protein-like II"/>
    <property type="match status" value="1"/>
</dbReference>
<feature type="chain" id="PRO_5046032435" evidence="4">
    <location>
        <begin position="28"/>
        <end position="270"/>
    </location>
</feature>
<evidence type="ECO:0000256" key="2">
    <source>
        <dbReference type="ARBA" id="ARBA00022723"/>
    </source>
</evidence>
<dbReference type="EMBL" id="JAFLHG010000011">
    <property type="protein sequence ID" value="MBT8798764.1"/>
    <property type="molecule type" value="Genomic_DNA"/>
</dbReference>
<sequence length="270" mass="26823">MRPSRRTPTIAALLLVAAAALALSACAGPAATSPAETAARTETTAPQAPLKIFAAASLQASFDELADAFTAAAPEYAVDPIVYDGSQALATQIQDGADVDVVAFASEASIAPLTDATLVGATRLFATNTLQIAVPAGNPKGIRTLGDLADPSTSVVLCAVEVPCGAASQKLLAAAGVAVTPVSEETSVSAVVRRVAQGEADAGLVYATDIHDSAGVLEGIEPEGASGVVNRYPIAVATNAPSTAAAQAFVDFVLSDAGQRILAAHGFGAA</sequence>
<proteinExistence type="inferred from homology"/>
<comment type="similarity">
    <text evidence="1">Belongs to the bacterial solute-binding protein ModA family.</text>
</comment>
<organism evidence="5 6">
    <name type="scientific">Microbacterium flavum</name>
    <dbReference type="NCBI Taxonomy" id="415216"/>
    <lineage>
        <taxon>Bacteria</taxon>
        <taxon>Bacillati</taxon>
        <taxon>Actinomycetota</taxon>
        <taxon>Actinomycetes</taxon>
        <taxon>Micrococcales</taxon>
        <taxon>Microbacteriaceae</taxon>
        <taxon>Microbacterium</taxon>
    </lineage>
</organism>
<dbReference type="InterPro" id="IPR005950">
    <property type="entry name" value="ModA"/>
</dbReference>
<dbReference type="Pfam" id="PF13531">
    <property type="entry name" value="SBP_bac_11"/>
    <property type="match status" value="1"/>
</dbReference>
<evidence type="ECO:0000313" key="6">
    <source>
        <dbReference type="Proteomes" id="UP000740605"/>
    </source>
</evidence>
<feature type="signal peptide" evidence="4">
    <location>
        <begin position="1"/>
        <end position="27"/>
    </location>
</feature>
<dbReference type="RefSeq" id="WP_215488001.1">
    <property type="nucleotide sequence ID" value="NZ_BAAAPJ010000004.1"/>
</dbReference>
<protein>
    <submittedName>
        <fullName evidence="5">Molybdate ABC transporter substrate-binding protein</fullName>
    </submittedName>
</protein>
<keyword evidence="2" id="KW-0479">Metal-binding</keyword>
<evidence type="ECO:0000313" key="5">
    <source>
        <dbReference type="EMBL" id="MBT8798764.1"/>
    </source>
</evidence>
<dbReference type="Gene3D" id="3.40.190.10">
    <property type="entry name" value="Periplasmic binding protein-like II"/>
    <property type="match status" value="2"/>
</dbReference>
<evidence type="ECO:0000256" key="3">
    <source>
        <dbReference type="ARBA" id="ARBA00022729"/>
    </source>
</evidence>
<name>A0ABS5XW74_9MICO</name>
<dbReference type="PIRSF" id="PIRSF004846">
    <property type="entry name" value="ModA"/>
    <property type="match status" value="1"/>
</dbReference>
<accession>A0ABS5XW74</accession>
<evidence type="ECO:0000256" key="4">
    <source>
        <dbReference type="SAM" id="SignalP"/>
    </source>
</evidence>
<gene>
    <name evidence="5" type="primary">modA</name>
    <name evidence="5" type="ORF">J0P97_11875</name>
</gene>